<keyword evidence="2" id="KW-1185">Reference proteome</keyword>
<evidence type="ECO:0000313" key="1">
    <source>
        <dbReference type="EMBL" id="TCO65169.1"/>
    </source>
</evidence>
<gene>
    <name evidence="1" type="ORF">EV192_101957</name>
</gene>
<organism evidence="1 2">
    <name type="scientific">Actinocrispum wychmicini</name>
    <dbReference type="NCBI Taxonomy" id="1213861"/>
    <lineage>
        <taxon>Bacteria</taxon>
        <taxon>Bacillati</taxon>
        <taxon>Actinomycetota</taxon>
        <taxon>Actinomycetes</taxon>
        <taxon>Pseudonocardiales</taxon>
        <taxon>Pseudonocardiaceae</taxon>
        <taxon>Actinocrispum</taxon>
    </lineage>
</organism>
<accession>A0A4R2K5N6</accession>
<protein>
    <submittedName>
        <fullName evidence="1">Uncharacterized protein</fullName>
    </submittedName>
</protein>
<name>A0A4R2K5N6_9PSEU</name>
<evidence type="ECO:0000313" key="2">
    <source>
        <dbReference type="Proteomes" id="UP000295680"/>
    </source>
</evidence>
<reference evidence="1 2" key="1">
    <citation type="submission" date="2019-03" db="EMBL/GenBank/DDBJ databases">
        <title>Genomic Encyclopedia of Type Strains, Phase IV (KMG-IV): sequencing the most valuable type-strain genomes for metagenomic binning, comparative biology and taxonomic classification.</title>
        <authorList>
            <person name="Goeker M."/>
        </authorList>
    </citation>
    <scope>NUCLEOTIDE SEQUENCE [LARGE SCALE GENOMIC DNA]</scope>
    <source>
        <strain evidence="1 2">DSM 45934</strain>
    </source>
</reference>
<dbReference type="EMBL" id="SLWS01000001">
    <property type="protein sequence ID" value="TCO65169.1"/>
    <property type="molecule type" value="Genomic_DNA"/>
</dbReference>
<sequence>MRDRLRHLFDLVDPMPPMPAPTLVNWDRLALVPDTGVRGASLRFELGDLVVHVEIGVVLTGLVVPAVNEVEVRWPDGMTWAPVDGHGLFEVDDVPRGPVRLVIGTAATDWFVR</sequence>
<proteinExistence type="predicted"/>
<dbReference type="AlphaFoldDB" id="A0A4R2K5N6"/>
<comment type="caution">
    <text evidence="1">The sequence shown here is derived from an EMBL/GenBank/DDBJ whole genome shotgun (WGS) entry which is preliminary data.</text>
</comment>
<dbReference type="Proteomes" id="UP000295680">
    <property type="component" value="Unassembled WGS sequence"/>
</dbReference>
<dbReference type="RefSeq" id="WP_165960209.1">
    <property type="nucleotide sequence ID" value="NZ_SLWS01000001.1"/>
</dbReference>